<dbReference type="Gene3D" id="3.80.10.10">
    <property type="entry name" value="Ribonuclease Inhibitor"/>
    <property type="match status" value="1"/>
</dbReference>
<keyword evidence="7" id="KW-0472">Membrane</keyword>
<dbReference type="SUPFAM" id="SSF52058">
    <property type="entry name" value="L domain-like"/>
    <property type="match status" value="1"/>
</dbReference>
<evidence type="ECO:0000256" key="5">
    <source>
        <dbReference type="ARBA" id="ARBA00022737"/>
    </source>
</evidence>
<evidence type="ECO:0000256" key="1">
    <source>
        <dbReference type="ARBA" id="ARBA00004167"/>
    </source>
</evidence>
<dbReference type="FunFam" id="3.80.10.10:FF:000129">
    <property type="entry name" value="Leucine-rich repeat receptor-like kinase"/>
    <property type="match status" value="1"/>
</dbReference>
<keyword evidence="6" id="KW-1133">Transmembrane helix</keyword>
<reference evidence="9" key="1">
    <citation type="submission" date="2015-06" db="UniProtKB">
        <authorList>
            <consortium name="EnsemblPlants"/>
        </authorList>
    </citation>
    <scope>IDENTIFICATION</scope>
</reference>
<keyword evidence="4" id="KW-0732">Signal</keyword>
<protein>
    <submittedName>
        <fullName evidence="9">Putative LRR receptor-like serine/threonine-protein kinase</fullName>
    </submittedName>
</protein>
<organism evidence="9">
    <name type="scientific">Aegilops tauschii</name>
    <name type="common">Tausch's goatgrass</name>
    <name type="synonym">Aegilops squarrosa</name>
    <dbReference type="NCBI Taxonomy" id="37682"/>
    <lineage>
        <taxon>Eukaryota</taxon>
        <taxon>Viridiplantae</taxon>
        <taxon>Streptophyta</taxon>
        <taxon>Embryophyta</taxon>
        <taxon>Tracheophyta</taxon>
        <taxon>Spermatophyta</taxon>
        <taxon>Magnoliopsida</taxon>
        <taxon>Liliopsida</taxon>
        <taxon>Poales</taxon>
        <taxon>Poaceae</taxon>
        <taxon>BOP clade</taxon>
        <taxon>Pooideae</taxon>
        <taxon>Triticodae</taxon>
        <taxon>Triticeae</taxon>
        <taxon>Triticinae</taxon>
        <taxon>Aegilops</taxon>
    </lineage>
</organism>
<evidence type="ECO:0000313" key="9">
    <source>
        <dbReference type="EnsemblPlants" id="EMT29486"/>
    </source>
</evidence>
<dbReference type="PANTHER" id="PTHR48009">
    <property type="entry name" value="LEUCINE-RICH REPEAT (LRR) FAMILY PROTEIN"/>
    <property type="match status" value="1"/>
</dbReference>
<dbReference type="GO" id="GO:0016020">
    <property type="term" value="C:membrane"/>
    <property type="evidence" value="ECO:0007669"/>
    <property type="project" value="UniProtKB-SubCell"/>
</dbReference>
<dbReference type="PANTHER" id="PTHR48009:SF16">
    <property type="entry name" value="LEUCINE-RICH REPEAT-CONTAINING N-TERMINAL PLANT-TYPE DOMAIN-CONTAINING PROTEIN"/>
    <property type="match status" value="1"/>
</dbReference>
<feature type="domain" description="Leucine-rich repeat-containing N-terminal plant-type" evidence="8">
    <location>
        <begin position="43"/>
        <end position="82"/>
    </location>
</feature>
<evidence type="ECO:0000256" key="4">
    <source>
        <dbReference type="ARBA" id="ARBA00022729"/>
    </source>
</evidence>
<name>M8D001_AEGTA</name>
<sequence>MGGRGASWGVIRAAAVLALAVAVLGRVVASASSRAEHVTSRAEELEALMAIKAALHDPDGILGDWIVTAGRHRCRWTGVTCSVGRIDSLLLHHNSISGPIPDAIGGLPLLRHLSLSNNQLCGTIPDSLINSSSLFIMDLSFNNLSGTVQAFNIRNVLVSGNPLLRYPGCGGSCAASTVLQEEITVPALDPPTHPQSFAATIKIVVICVSTGSVGRDQGEGTNKVPKLDVFHSPSPANEPLLDNAPKSGPRRDYGIDGWRYVNTCFVDPCVLPKVC</sequence>
<evidence type="ECO:0000259" key="8">
    <source>
        <dbReference type="Pfam" id="PF08263"/>
    </source>
</evidence>
<dbReference type="Pfam" id="PF08263">
    <property type="entry name" value="LRRNT_2"/>
    <property type="match status" value="1"/>
</dbReference>
<accession>M8D001</accession>
<keyword evidence="3" id="KW-0812">Transmembrane</keyword>
<evidence type="ECO:0000256" key="6">
    <source>
        <dbReference type="ARBA" id="ARBA00022989"/>
    </source>
</evidence>
<evidence type="ECO:0000256" key="2">
    <source>
        <dbReference type="ARBA" id="ARBA00022614"/>
    </source>
</evidence>
<dbReference type="Pfam" id="PF13855">
    <property type="entry name" value="LRR_8"/>
    <property type="match status" value="1"/>
</dbReference>
<keyword evidence="2" id="KW-0433">Leucine-rich repeat</keyword>
<evidence type="ECO:0000256" key="3">
    <source>
        <dbReference type="ARBA" id="ARBA00022692"/>
    </source>
</evidence>
<comment type="subcellular location">
    <subcellularLocation>
        <location evidence="1">Membrane</location>
        <topology evidence="1">Single-pass membrane protein</topology>
    </subcellularLocation>
</comment>
<dbReference type="InterPro" id="IPR013210">
    <property type="entry name" value="LRR_N_plant-typ"/>
</dbReference>
<dbReference type="InterPro" id="IPR053213">
    <property type="entry name" value="RLP29"/>
</dbReference>
<proteinExistence type="predicted"/>
<dbReference type="EnsemblPlants" id="EMT29486">
    <property type="protein sequence ID" value="EMT29486"/>
    <property type="gene ID" value="F775_09362"/>
</dbReference>
<dbReference type="AlphaFoldDB" id="M8D001"/>
<keyword evidence="5" id="KW-0677">Repeat</keyword>
<dbReference type="InterPro" id="IPR032675">
    <property type="entry name" value="LRR_dom_sf"/>
</dbReference>
<dbReference type="InterPro" id="IPR001611">
    <property type="entry name" value="Leu-rich_rpt"/>
</dbReference>
<evidence type="ECO:0000256" key="7">
    <source>
        <dbReference type="ARBA" id="ARBA00023136"/>
    </source>
</evidence>